<evidence type="ECO:0008006" key="9">
    <source>
        <dbReference type="Google" id="ProtNLM"/>
    </source>
</evidence>
<keyword evidence="4 6" id="KW-0472">Membrane</keyword>
<keyword evidence="3 6" id="KW-1133">Transmembrane helix</keyword>
<evidence type="ECO:0000256" key="1">
    <source>
        <dbReference type="ARBA" id="ARBA00004141"/>
    </source>
</evidence>
<accession>A0AAQ4E6J6</accession>
<evidence type="ECO:0000256" key="6">
    <source>
        <dbReference type="SAM" id="Phobius"/>
    </source>
</evidence>
<dbReference type="Proteomes" id="UP001321473">
    <property type="component" value="Unassembled WGS sequence"/>
</dbReference>
<evidence type="ECO:0000313" key="8">
    <source>
        <dbReference type="Proteomes" id="UP001321473"/>
    </source>
</evidence>
<dbReference type="EMBL" id="JARKHS020021301">
    <property type="protein sequence ID" value="KAK8770326.1"/>
    <property type="molecule type" value="Genomic_DNA"/>
</dbReference>
<name>A0AAQ4E6J6_AMBAM</name>
<comment type="caution">
    <text evidence="7">The sequence shown here is derived from an EMBL/GenBank/DDBJ whole genome shotgun (WGS) entry which is preliminary data.</text>
</comment>
<dbReference type="InterPro" id="IPR018499">
    <property type="entry name" value="Tetraspanin/Peripherin"/>
</dbReference>
<keyword evidence="8" id="KW-1185">Reference proteome</keyword>
<dbReference type="InterPro" id="IPR008952">
    <property type="entry name" value="Tetraspanin_EC2_sf"/>
</dbReference>
<protein>
    <recommendedName>
        <fullName evidence="9">Tetraspanin</fullName>
    </recommendedName>
</protein>
<dbReference type="SUPFAM" id="SSF48652">
    <property type="entry name" value="Tetraspanin"/>
    <property type="match status" value="1"/>
</dbReference>
<evidence type="ECO:0000256" key="2">
    <source>
        <dbReference type="ARBA" id="ARBA00022692"/>
    </source>
</evidence>
<feature type="transmembrane region" description="Helical" evidence="6">
    <location>
        <begin position="282"/>
        <end position="299"/>
    </location>
</feature>
<feature type="transmembrane region" description="Helical" evidence="6">
    <location>
        <begin position="133"/>
        <end position="155"/>
    </location>
</feature>
<feature type="region of interest" description="Disordered" evidence="5">
    <location>
        <begin position="353"/>
        <end position="418"/>
    </location>
</feature>
<feature type="transmembrane region" description="Helical" evidence="6">
    <location>
        <begin position="93"/>
        <end position="121"/>
    </location>
</feature>
<reference evidence="7 8" key="1">
    <citation type="journal article" date="2023" name="Arcadia Sci">
        <title>De novo assembly of a long-read Amblyomma americanum tick genome.</title>
        <authorList>
            <person name="Chou S."/>
            <person name="Poskanzer K.E."/>
            <person name="Rollins M."/>
            <person name="Thuy-Boun P.S."/>
        </authorList>
    </citation>
    <scope>NUCLEOTIDE SEQUENCE [LARGE SCALE GENOMIC DNA]</scope>
    <source>
        <strain evidence="7">F_SG_1</strain>
        <tissue evidence="7">Salivary glands</tissue>
    </source>
</reference>
<evidence type="ECO:0000313" key="7">
    <source>
        <dbReference type="EMBL" id="KAK8770326.1"/>
    </source>
</evidence>
<evidence type="ECO:0000256" key="3">
    <source>
        <dbReference type="ARBA" id="ARBA00022989"/>
    </source>
</evidence>
<dbReference type="PANTHER" id="PTHR19282:SF556">
    <property type="entry name" value="TETRASPANIN"/>
    <property type="match status" value="1"/>
</dbReference>
<dbReference type="GO" id="GO:0016020">
    <property type="term" value="C:membrane"/>
    <property type="evidence" value="ECO:0007669"/>
    <property type="project" value="UniProtKB-SubCell"/>
</dbReference>
<sequence length="418" mass="47166">MQEIPTPKPDESTLIIDVNPLHRVPLVFLNLIMFAVNCMVVFVCCPFKLKHGRQKKDHRHAHRSHGVCNTFPVSQVVTIVERRDEISFRSQSLLVSFMVEIQVTVLLVSGVLLFISFMGFMGALRENVYFLTWYIRGIRVLVILNGLFILGSFFIPMAGSSSVNSVFTIDLIVSYRDNPDYARLVDYAQAFFECCGVTSERYRDWDHNIYFNCSKYNPSTERCSVPASCCKRQEGERLDIETRLKHRFCGRGVLNVPEQEAWKKIYTRNCVDAMVTYLRSNTIMMIVVGTVLSVTLAVLRKMATTVHDEVISLTRLYDRYYKRMATGCRPSLARREALDEVAAARSRLVTREAKPGAEYPANRQSPEATWRPSPAYDHMVGRPSVDAGPPLDKSPSVTSAAAPNAGDQPKPAPRPSAP</sequence>
<dbReference type="Pfam" id="PF00335">
    <property type="entry name" value="Tetraspanin"/>
    <property type="match status" value="1"/>
</dbReference>
<gene>
    <name evidence="7" type="ORF">V5799_013211</name>
</gene>
<evidence type="ECO:0000256" key="5">
    <source>
        <dbReference type="SAM" id="MobiDB-lite"/>
    </source>
</evidence>
<proteinExistence type="predicted"/>
<dbReference type="PANTHER" id="PTHR19282">
    <property type="entry name" value="TETRASPANIN"/>
    <property type="match status" value="1"/>
</dbReference>
<dbReference type="AlphaFoldDB" id="A0AAQ4E6J6"/>
<comment type="subcellular location">
    <subcellularLocation>
        <location evidence="1">Membrane</location>
        <topology evidence="1">Multi-pass membrane protein</topology>
    </subcellularLocation>
</comment>
<evidence type="ECO:0000256" key="4">
    <source>
        <dbReference type="ARBA" id="ARBA00023136"/>
    </source>
</evidence>
<dbReference type="Gene3D" id="1.10.1450.10">
    <property type="entry name" value="Tetraspanin"/>
    <property type="match status" value="1"/>
</dbReference>
<feature type="transmembrane region" description="Helical" evidence="6">
    <location>
        <begin position="27"/>
        <end position="49"/>
    </location>
</feature>
<keyword evidence="2 6" id="KW-0812">Transmembrane</keyword>
<organism evidence="7 8">
    <name type="scientific">Amblyomma americanum</name>
    <name type="common">Lone star tick</name>
    <dbReference type="NCBI Taxonomy" id="6943"/>
    <lineage>
        <taxon>Eukaryota</taxon>
        <taxon>Metazoa</taxon>
        <taxon>Ecdysozoa</taxon>
        <taxon>Arthropoda</taxon>
        <taxon>Chelicerata</taxon>
        <taxon>Arachnida</taxon>
        <taxon>Acari</taxon>
        <taxon>Parasitiformes</taxon>
        <taxon>Ixodida</taxon>
        <taxon>Ixodoidea</taxon>
        <taxon>Ixodidae</taxon>
        <taxon>Amblyomminae</taxon>
        <taxon>Amblyomma</taxon>
    </lineage>
</organism>